<evidence type="ECO:0000313" key="2">
    <source>
        <dbReference type="Proteomes" id="UP001172728"/>
    </source>
</evidence>
<comment type="caution">
    <text evidence="1">The sequence shown here is derived from an EMBL/GenBank/DDBJ whole genome shotgun (WGS) entry which is preliminary data.</text>
</comment>
<accession>A0ABT8GBB1</accession>
<protein>
    <submittedName>
        <fullName evidence="1">Uncharacterized protein</fullName>
    </submittedName>
</protein>
<gene>
    <name evidence="1" type="ORF">QQX09_10360</name>
</gene>
<organism evidence="1 2">
    <name type="scientific">Demequina litoralis</name>
    <dbReference type="NCBI Taxonomy" id="3051660"/>
    <lineage>
        <taxon>Bacteria</taxon>
        <taxon>Bacillati</taxon>
        <taxon>Actinomycetota</taxon>
        <taxon>Actinomycetes</taxon>
        <taxon>Micrococcales</taxon>
        <taxon>Demequinaceae</taxon>
        <taxon>Demequina</taxon>
    </lineage>
</organism>
<name>A0ABT8GBB1_9MICO</name>
<dbReference type="EMBL" id="JAUHPW010000007">
    <property type="protein sequence ID" value="MDN4476257.1"/>
    <property type="molecule type" value="Genomic_DNA"/>
</dbReference>
<keyword evidence="2" id="KW-1185">Reference proteome</keyword>
<dbReference type="RefSeq" id="WP_301134304.1">
    <property type="nucleotide sequence ID" value="NZ_JAUHPW010000007.1"/>
</dbReference>
<reference evidence="1" key="1">
    <citation type="submission" date="2023-06" db="EMBL/GenBank/DDBJ databases">
        <title>Sysu t00192.</title>
        <authorList>
            <person name="Gao L."/>
            <person name="Fang B.-Z."/>
            <person name="Li W.-J."/>
        </authorList>
    </citation>
    <scope>NUCLEOTIDE SEQUENCE</scope>
    <source>
        <strain evidence="1">SYSU T00192</strain>
    </source>
</reference>
<proteinExistence type="predicted"/>
<dbReference type="Proteomes" id="UP001172728">
    <property type="component" value="Unassembled WGS sequence"/>
</dbReference>
<sequence length="240" mass="24952">MRRVLVVVAVVLVAVAGWLVARAVVGAAPEAEAPPVDPSLGAVRPGFDGDLVGRECLRGSWHEPSVRYPILDVQVAASGVVDACVEVHRQDDLDPSADYYEAAITAYWTTTGGWSLPMRVAVDAPAAGPTTLSLSSSEPHLSNVLLADATVLAPCTGEEVQPQPVGRGWVLDAWCYGDGALESREEGDTAAWAVGDQSGLDATLHTLAIKVAEGAEPVFAFALESPAEGRSEIEVAAAEG</sequence>
<evidence type="ECO:0000313" key="1">
    <source>
        <dbReference type="EMBL" id="MDN4476257.1"/>
    </source>
</evidence>